<protein>
    <submittedName>
        <fullName evidence="2">Uncharacterized protein</fullName>
    </submittedName>
</protein>
<feature type="compositionally biased region" description="Basic and acidic residues" evidence="1">
    <location>
        <begin position="1"/>
        <end position="10"/>
    </location>
</feature>
<dbReference type="AlphaFoldDB" id="A0A6M5YPP2"/>
<name>A0A6M5YPP2_9BACT</name>
<keyword evidence="3" id="KW-1185">Reference proteome</keyword>
<proteinExistence type="predicted"/>
<organism evidence="2 3">
    <name type="scientific">Frigoriglobus tundricola</name>
    <dbReference type="NCBI Taxonomy" id="2774151"/>
    <lineage>
        <taxon>Bacteria</taxon>
        <taxon>Pseudomonadati</taxon>
        <taxon>Planctomycetota</taxon>
        <taxon>Planctomycetia</taxon>
        <taxon>Gemmatales</taxon>
        <taxon>Gemmataceae</taxon>
        <taxon>Frigoriglobus</taxon>
    </lineage>
</organism>
<dbReference type="EMBL" id="CP053452">
    <property type="protein sequence ID" value="QJW95390.1"/>
    <property type="molecule type" value="Genomic_DNA"/>
</dbReference>
<feature type="region of interest" description="Disordered" evidence="1">
    <location>
        <begin position="1"/>
        <end position="40"/>
    </location>
</feature>
<gene>
    <name evidence="2" type="ORF">FTUN_2939</name>
</gene>
<dbReference type="Proteomes" id="UP000503447">
    <property type="component" value="Chromosome"/>
</dbReference>
<evidence type="ECO:0000313" key="3">
    <source>
        <dbReference type="Proteomes" id="UP000503447"/>
    </source>
</evidence>
<reference evidence="3" key="1">
    <citation type="submission" date="2020-05" db="EMBL/GenBank/DDBJ databases">
        <title>Frigoriglobus tundricola gen. nov., sp. nov., a psychrotolerant cellulolytic planctomycete of the family Gemmataceae with two divergent copies of 16S rRNA gene.</title>
        <authorList>
            <person name="Kulichevskaya I.S."/>
            <person name="Ivanova A.A."/>
            <person name="Naumoff D.G."/>
            <person name="Beletsky A.V."/>
            <person name="Rijpstra W.I.C."/>
            <person name="Sinninghe Damste J.S."/>
            <person name="Mardanov A.V."/>
            <person name="Ravin N.V."/>
            <person name="Dedysh S.N."/>
        </authorList>
    </citation>
    <scope>NUCLEOTIDE SEQUENCE [LARGE SCALE GENOMIC DNA]</scope>
    <source>
        <strain evidence="3">PL17</strain>
    </source>
</reference>
<dbReference type="RefSeq" id="WP_261361924.1">
    <property type="nucleotide sequence ID" value="NZ_CP053452.2"/>
</dbReference>
<accession>A0A6M5YPP2</accession>
<evidence type="ECO:0000256" key="1">
    <source>
        <dbReference type="SAM" id="MobiDB-lite"/>
    </source>
</evidence>
<dbReference type="KEGG" id="ftj:FTUN_2939"/>
<evidence type="ECO:0000313" key="2">
    <source>
        <dbReference type="EMBL" id="QJW95390.1"/>
    </source>
</evidence>
<sequence>MVDDQRRDTKQVSGKEITGRVGATLTTEHDRPEDFEEIIQ</sequence>